<dbReference type="OrthoDB" id="2306at2759"/>
<proteinExistence type="inferred from homology"/>
<sequence>MNNDNTQNPAVSTEYTGHVAQTTVARYAPSGYYIASGDVHGNVRIWDTTQAEQILKNEVKVIAGKINDIAWDSESKRIIAVGNGKERYGHAFSFDTGSSVGEISGHSKVINSVDIRQHRPFRAATASDDFTVVFYQGAPYKFAKSLKDHTGFVQGVKFSPDGEKLVSVGSDKKTGEKIANLSEQVGDDFHKGGIYAVSWSPDNKKIFTSSADKSAKIWDVEAQKILRTFEFPDSIENQQIGNLWLGEYLVSLSLSGDLNYLDEKSSSPVKVIKIKRCTREVTMVEFISLYITSFYEAGAATITGQGHTNQVIQFASNGNNVYSTGMDDTIRKVDAKSKAYSTTVVPTGSLPKGIAVSKDDFVFVATIKDVQVFKDGKQISSLAVSFTPGAIAVNHDGTEVAVGGEDIKVRLYKFSEEKLAEQNQLSSNRSAITALAYSPDGTLLASGDSEGKIYVYNAKTGEVKISNWGRHTGRIYSIAWSPDGLHVVSGSLDTNIYVWSVEKPTKSIAIKGAHKDTVTGVTFLDDTTISSVGQDASLKLWTIAHH</sequence>
<evidence type="ECO:0000256" key="2">
    <source>
        <dbReference type="ARBA" id="ARBA00022737"/>
    </source>
</evidence>
<dbReference type="SMART" id="SM00320">
    <property type="entry name" value="WD40"/>
    <property type="match status" value="9"/>
</dbReference>
<dbReference type="InterPro" id="IPR036322">
    <property type="entry name" value="WD40_repeat_dom_sf"/>
</dbReference>
<dbReference type="Pfam" id="PF12894">
    <property type="entry name" value="ANAPC4_WD40"/>
    <property type="match status" value="1"/>
</dbReference>
<evidence type="ECO:0000256" key="4">
    <source>
        <dbReference type="PROSITE-ProRule" id="PRU00221"/>
    </source>
</evidence>
<comment type="similarity">
    <text evidence="3">Belongs to the WD repeat AIP1 family.</text>
</comment>
<dbReference type="GO" id="GO:0051015">
    <property type="term" value="F:actin filament binding"/>
    <property type="evidence" value="ECO:0007669"/>
    <property type="project" value="TreeGrafter"/>
</dbReference>
<feature type="repeat" description="WD" evidence="4">
    <location>
        <begin position="187"/>
        <end position="228"/>
    </location>
</feature>
<feature type="repeat" description="WD" evidence="4">
    <location>
        <begin position="511"/>
        <end position="546"/>
    </location>
</feature>
<dbReference type="AlphaFoldDB" id="A0A9N8VRY4"/>
<dbReference type="InterPro" id="IPR019775">
    <property type="entry name" value="WD40_repeat_CS"/>
</dbReference>
<evidence type="ECO:0000259" key="5">
    <source>
        <dbReference type="Pfam" id="PF12894"/>
    </source>
</evidence>
<dbReference type="PANTHER" id="PTHR19856">
    <property type="entry name" value="WD-REPEATCONTAINING PROTEIN WDR1"/>
    <property type="match status" value="1"/>
</dbReference>
<feature type="repeat" description="WD" evidence="4">
    <location>
        <begin position="15"/>
        <end position="56"/>
    </location>
</feature>
<accession>A0A9N8VRY4</accession>
<dbReference type="GO" id="GO:0030042">
    <property type="term" value="P:actin filament depolymerization"/>
    <property type="evidence" value="ECO:0007669"/>
    <property type="project" value="TreeGrafter"/>
</dbReference>
<dbReference type="InterPro" id="IPR024977">
    <property type="entry name" value="Apc4-like_WD40_dom"/>
</dbReference>
<dbReference type="Proteomes" id="UP000789831">
    <property type="component" value="Unassembled WGS sequence"/>
</dbReference>
<dbReference type="InterPro" id="IPR001680">
    <property type="entry name" value="WD40_rpt"/>
</dbReference>
<comment type="caution">
    <text evidence="6">The sequence shown here is derived from an EMBL/GenBank/DDBJ whole genome shotgun (WGS) entry which is preliminary data.</text>
</comment>
<reference evidence="6" key="1">
    <citation type="submission" date="2021-06" db="EMBL/GenBank/DDBJ databases">
        <authorList>
            <person name="Kallberg Y."/>
            <person name="Tangrot J."/>
            <person name="Rosling A."/>
        </authorList>
    </citation>
    <scope>NUCLEOTIDE SEQUENCE</scope>
    <source>
        <strain evidence="6">MT106</strain>
    </source>
</reference>
<keyword evidence="2" id="KW-0677">Repeat</keyword>
<dbReference type="FunFam" id="2.130.10.10:FF:000102">
    <property type="entry name" value="Actin-interacting protein 1"/>
    <property type="match status" value="1"/>
</dbReference>
<dbReference type="EMBL" id="CAJVPL010000176">
    <property type="protein sequence ID" value="CAG8460177.1"/>
    <property type="molecule type" value="Genomic_DNA"/>
</dbReference>
<organism evidence="6 7">
    <name type="scientific">Ambispora gerdemannii</name>
    <dbReference type="NCBI Taxonomy" id="144530"/>
    <lineage>
        <taxon>Eukaryota</taxon>
        <taxon>Fungi</taxon>
        <taxon>Fungi incertae sedis</taxon>
        <taxon>Mucoromycota</taxon>
        <taxon>Glomeromycotina</taxon>
        <taxon>Glomeromycetes</taxon>
        <taxon>Archaeosporales</taxon>
        <taxon>Ambisporaceae</taxon>
        <taxon>Ambispora</taxon>
    </lineage>
</organism>
<dbReference type="InterPro" id="IPR011047">
    <property type="entry name" value="Quinoprotein_ADH-like_sf"/>
</dbReference>
<evidence type="ECO:0000313" key="6">
    <source>
        <dbReference type="EMBL" id="CAG8460177.1"/>
    </source>
</evidence>
<dbReference type="Gene3D" id="2.130.10.10">
    <property type="entry name" value="YVTN repeat-like/Quinoprotein amine dehydrogenase"/>
    <property type="match status" value="2"/>
</dbReference>
<keyword evidence="1 4" id="KW-0853">WD repeat</keyword>
<dbReference type="SUPFAM" id="SSF50978">
    <property type="entry name" value="WD40 repeat-like"/>
    <property type="match status" value="1"/>
</dbReference>
<evidence type="ECO:0000313" key="7">
    <source>
        <dbReference type="Proteomes" id="UP000789831"/>
    </source>
</evidence>
<name>A0A9N8VRY4_9GLOM</name>
<dbReference type="FunFam" id="2.130.10.10:FF:000167">
    <property type="entry name" value="Actin-interacting protein 1"/>
    <property type="match status" value="1"/>
</dbReference>
<dbReference type="GO" id="GO:0030864">
    <property type="term" value="C:cortical actin cytoskeleton"/>
    <property type="evidence" value="ECO:0007669"/>
    <property type="project" value="TreeGrafter"/>
</dbReference>
<dbReference type="InterPro" id="IPR015943">
    <property type="entry name" value="WD40/YVTN_repeat-like_dom_sf"/>
</dbReference>
<evidence type="ECO:0000256" key="3">
    <source>
        <dbReference type="ARBA" id="ARBA00038366"/>
    </source>
</evidence>
<dbReference type="Pfam" id="PF00400">
    <property type="entry name" value="WD40"/>
    <property type="match status" value="5"/>
</dbReference>
<feature type="repeat" description="WD" evidence="4">
    <location>
        <begin position="425"/>
        <end position="466"/>
    </location>
</feature>
<keyword evidence="7" id="KW-1185">Reference proteome</keyword>
<feature type="repeat" description="WD" evidence="4">
    <location>
        <begin position="468"/>
        <end position="509"/>
    </location>
</feature>
<dbReference type="PROSITE" id="PS50294">
    <property type="entry name" value="WD_REPEATS_REGION"/>
    <property type="match status" value="5"/>
</dbReference>
<dbReference type="PANTHER" id="PTHR19856:SF0">
    <property type="entry name" value="WD REPEAT-CONTAINING PROTEIN 1"/>
    <property type="match status" value="1"/>
</dbReference>
<protein>
    <submittedName>
        <fullName evidence="6">5156_t:CDS:1</fullName>
    </submittedName>
</protein>
<dbReference type="PROSITE" id="PS50082">
    <property type="entry name" value="WD_REPEATS_2"/>
    <property type="match status" value="5"/>
</dbReference>
<feature type="domain" description="Anaphase-promoting complex subunit 4-like WD40" evidence="5">
    <location>
        <begin position="400"/>
        <end position="463"/>
    </location>
</feature>
<gene>
    <name evidence="6" type="ORF">AGERDE_LOCUS2209</name>
</gene>
<dbReference type="PROSITE" id="PS00678">
    <property type="entry name" value="WD_REPEATS_1"/>
    <property type="match status" value="1"/>
</dbReference>
<evidence type="ECO:0000256" key="1">
    <source>
        <dbReference type="ARBA" id="ARBA00022574"/>
    </source>
</evidence>
<dbReference type="SUPFAM" id="SSF50998">
    <property type="entry name" value="Quinoprotein alcohol dehydrogenase-like"/>
    <property type="match status" value="1"/>
</dbReference>